<dbReference type="EMBL" id="QZWZ01000056">
    <property type="protein sequence ID" value="RJT28120.1"/>
    <property type="molecule type" value="Genomic_DNA"/>
</dbReference>
<comment type="caution">
    <text evidence="1">The sequence shown here is derived from an EMBL/GenBank/DDBJ whole genome shotgun (WGS) entry which is preliminary data.</text>
</comment>
<dbReference type="InterPro" id="IPR013320">
    <property type="entry name" value="ConA-like_dom_sf"/>
</dbReference>
<evidence type="ECO:0000313" key="2">
    <source>
        <dbReference type="Proteomes" id="UP000272706"/>
    </source>
</evidence>
<reference evidence="1 2" key="1">
    <citation type="submission" date="2018-09" db="EMBL/GenBank/DDBJ databases">
        <title>Mesorhizobium carmichaelinearum sp. nov. isolated from Carmichaelinea spp. root nodules in New Zealand.</title>
        <authorList>
            <person name="De Meyer S.E."/>
        </authorList>
    </citation>
    <scope>NUCLEOTIDE SEQUENCE [LARGE SCALE GENOMIC DNA]</scope>
    <source>
        <strain evidence="1 2">ICMP19557</strain>
    </source>
</reference>
<accession>A0A3A5KAY7</accession>
<name>A0A3A5KAY7_9HYPH</name>
<dbReference type="AlphaFoldDB" id="A0A3A5KAY7"/>
<keyword evidence="2" id="KW-1185">Reference proteome</keyword>
<proteinExistence type="predicted"/>
<dbReference type="Proteomes" id="UP000272706">
    <property type="component" value="Unassembled WGS sequence"/>
</dbReference>
<evidence type="ECO:0000313" key="1">
    <source>
        <dbReference type="EMBL" id="RJT28120.1"/>
    </source>
</evidence>
<dbReference type="OrthoDB" id="8100937at2"/>
<organism evidence="1 2">
    <name type="scientific">Mesorhizobium waimense</name>
    <dbReference type="NCBI Taxonomy" id="1300307"/>
    <lineage>
        <taxon>Bacteria</taxon>
        <taxon>Pseudomonadati</taxon>
        <taxon>Pseudomonadota</taxon>
        <taxon>Alphaproteobacteria</taxon>
        <taxon>Hyphomicrobiales</taxon>
        <taxon>Phyllobacteriaceae</taxon>
        <taxon>Mesorhizobium</taxon>
    </lineage>
</organism>
<sequence length="259" mass="27117">MPLAVNQLIGFGARQPSPGGGGGGGDPNFANVVLLLGFEGTDGATTTTDESPSAHSPITFNGNAQIDSAQAKFGSSSCLFDGTGDYLSIPDSPDWDLSDANSDQFTIEFWIRPHANVGNQRIMAQAPSNGDVSWYINSTWEVGPASQVSFNSSYNGGLPPNVSVGNGGTVMALDFWHFIAISKNSSGKLRLWCNGTLDGTSTPADSTIFNSTGALEIGRLLGGTANLNAWLDEIRITKGVCRYDTDGSITVPTAAFPRS</sequence>
<dbReference type="SUPFAM" id="SSF49899">
    <property type="entry name" value="Concanavalin A-like lectins/glucanases"/>
    <property type="match status" value="1"/>
</dbReference>
<dbReference type="Gene3D" id="2.60.120.200">
    <property type="match status" value="1"/>
</dbReference>
<protein>
    <submittedName>
        <fullName evidence="1">LamG domain-containing protein</fullName>
    </submittedName>
</protein>
<dbReference type="RefSeq" id="WP_120018707.1">
    <property type="nucleotide sequence ID" value="NZ_QZWZ01000056.1"/>
</dbReference>
<dbReference type="Pfam" id="PF13385">
    <property type="entry name" value="Laminin_G_3"/>
    <property type="match status" value="1"/>
</dbReference>
<gene>
    <name evidence="1" type="ORF">D3227_35075</name>
</gene>